<dbReference type="Proteomes" id="UP000199501">
    <property type="component" value="Unassembled WGS sequence"/>
</dbReference>
<dbReference type="AlphaFoldDB" id="A0A1G6Y7L7"/>
<sequence>MINHDDSGRDRSAASPRVRAGDAPTSYTLLLPYRRPPLTANQRHHWGRRARLTAEVRRDTATLARSLSVPALGRCSVRLVWTVTDRRRRDADNLVPTLKACADGLVDARVVVDDVPALMVKHMPEIVLGERAALALVVEPLPAGGAR</sequence>
<dbReference type="RefSeq" id="WP_175483080.1">
    <property type="nucleotide sequence ID" value="NZ_FMZZ01000020.1"/>
</dbReference>
<reference evidence="3" key="1">
    <citation type="submission" date="2016-10" db="EMBL/GenBank/DDBJ databases">
        <authorList>
            <person name="Varghese N."/>
            <person name="Submissions S."/>
        </authorList>
    </citation>
    <scope>NUCLEOTIDE SEQUENCE [LARGE SCALE GENOMIC DNA]</scope>
    <source>
        <strain evidence="3">IBRC-M 10403</strain>
    </source>
</reference>
<dbReference type="GO" id="GO:0006310">
    <property type="term" value="P:DNA recombination"/>
    <property type="evidence" value="ECO:0007669"/>
    <property type="project" value="InterPro"/>
</dbReference>
<organism evidence="2 3">
    <name type="scientific">Actinokineospora iranica</name>
    <dbReference type="NCBI Taxonomy" id="1271860"/>
    <lineage>
        <taxon>Bacteria</taxon>
        <taxon>Bacillati</taxon>
        <taxon>Actinomycetota</taxon>
        <taxon>Actinomycetes</taxon>
        <taxon>Pseudonocardiales</taxon>
        <taxon>Pseudonocardiaceae</taxon>
        <taxon>Actinokineospora</taxon>
    </lineage>
</organism>
<evidence type="ECO:0000313" key="3">
    <source>
        <dbReference type="Proteomes" id="UP000199501"/>
    </source>
</evidence>
<evidence type="ECO:0000256" key="1">
    <source>
        <dbReference type="SAM" id="MobiDB-lite"/>
    </source>
</evidence>
<dbReference type="STRING" id="1271860.SAMN05216174_12066"/>
<name>A0A1G6Y7L7_9PSEU</name>
<dbReference type="Gene3D" id="3.30.1330.70">
    <property type="entry name" value="Holliday junction resolvase RusA"/>
    <property type="match status" value="1"/>
</dbReference>
<dbReference type="SUPFAM" id="SSF103084">
    <property type="entry name" value="Holliday junction resolvase RusA"/>
    <property type="match status" value="1"/>
</dbReference>
<dbReference type="InterPro" id="IPR036614">
    <property type="entry name" value="RusA-like_sf"/>
</dbReference>
<feature type="compositionally biased region" description="Basic and acidic residues" evidence="1">
    <location>
        <begin position="1"/>
        <end position="12"/>
    </location>
</feature>
<protein>
    <submittedName>
        <fullName evidence="2">Crossover junction endodeoxyribonuclease RusA</fullName>
    </submittedName>
</protein>
<gene>
    <name evidence="2" type="ORF">SAMN05216174_12066</name>
</gene>
<dbReference type="GO" id="GO:0006281">
    <property type="term" value="P:DNA repair"/>
    <property type="evidence" value="ECO:0007669"/>
    <property type="project" value="InterPro"/>
</dbReference>
<proteinExistence type="predicted"/>
<dbReference type="GO" id="GO:0000287">
    <property type="term" value="F:magnesium ion binding"/>
    <property type="evidence" value="ECO:0007669"/>
    <property type="project" value="InterPro"/>
</dbReference>
<accession>A0A1G6Y7L7</accession>
<evidence type="ECO:0000313" key="2">
    <source>
        <dbReference type="EMBL" id="SDD86261.1"/>
    </source>
</evidence>
<feature type="region of interest" description="Disordered" evidence="1">
    <location>
        <begin position="1"/>
        <end position="21"/>
    </location>
</feature>
<dbReference type="EMBL" id="FMZZ01000020">
    <property type="protein sequence ID" value="SDD86261.1"/>
    <property type="molecule type" value="Genomic_DNA"/>
</dbReference>
<keyword evidence="3" id="KW-1185">Reference proteome</keyword>